<evidence type="ECO:0000256" key="2">
    <source>
        <dbReference type="ARBA" id="ARBA00006739"/>
    </source>
</evidence>
<evidence type="ECO:0000256" key="4">
    <source>
        <dbReference type="ARBA" id="ARBA00022679"/>
    </source>
</evidence>
<keyword evidence="4 8" id="KW-0808">Transferase</keyword>
<keyword evidence="6" id="KW-1133">Transmembrane helix</keyword>
<evidence type="ECO:0000256" key="1">
    <source>
        <dbReference type="ARBA" id="ARBA00004776"/>
    </source>
</evidence>
<evidence type="ECO:0000313" key="9">
    <source>
        <dbReference type="Proteomes" id="UP000254978"/>
    </source>
</evidence>
<organism evidence="8 9">
    <name type="scientific">Mycolicibacterium tokaiense</name>
    <dbReference type="NCBI Taxonomy" id="39695"/>
    <lineage>
        <taxon>Bacteria</taxon>
        <taxon>Bacillati</taxon>
        <taxon>Actinomycetota</taxon>
        <taxon>Actinomycetes</taxon>
        <taxon>Mycobacteriales</taxon>
        <taxon>Mycobacteriaceae</taxon>
        <taxon>Mycolicibacterium</taxon>
    </lineage>
</organism>
<keyword evidence="3" id="KW-0328">Glycosyltransferase</keyword>
<keyword evidence="6" id="KW-0472">Membrane</keyword>
<comment type="pathway">
    <text evidence="1">Cell wall biogenesis; cell wall polysaccharide biosynthesis.</text>
</comment>
<dbReference type="Proteomes" id="UP000254978">
    <property type="component" value="Unassembled WGS sequence"/>
</dbReference>
<dbReference type="PANTHER" id="PTHR43179">
    <property type="entry name" value="RHAMNOSYLTRANSFERASE WBBL"/>
    <property type="match status" value="1"/>
</dbReference>
<reference evidence="8 9" key="1">
    <citation type="submission" date="2018-06" db="EMBL/GenBank/DDBJ databases">
        <authorList>
            <consortium name="Pathogen Informatics"/>
            <person name="Doyle S."/>
        </authorList>
    </citation>
    <scope>NUCLEOTIDE SEQUENCE [LARGE SCALE GENOMIC DNA]</scope>
    <source>
        <strain evidence="8 9">NCTC10821</strain>
    </source>
</reference>
<evidence type="ECO:0000259" key="7">
    <source>
        <dbReference type="Pfam" id="PF00535"/>
    </source>
</evidence>
<evidence type="ECO:0000313" key="8">
    <source>
        <dbReference type="EMBL" id="STZ56854.1"/>
    </source>
</evidence>
<evidence type="ECO:0000256" key="5">
    <source>
        <dbReference type="ARBA" id="ARBA00023316"/>
    </source>
</evidence>
<dbReference type="AlphaFoldDB" id="A0A378T8V4"/>
<feature type="transmembrane region" description="Helical" evidence="6">
    <location>
        <begin position="288"/>
        <end position="307"/>
    </location>
</feature>
<dbReference type="InterPro" id="IPR029044">
    <property type="entry name" value="Nucleotide-diphossugar_trans"/>
</dbReference>
<dbReference type="RefSeq" id="WP_115277288.1">
    <property type="nucleotide sequence ID" value="NZ_AP022600.1"/>
</dbReference>
<evidence type="ECO:0000256" key="3">
    <source>
        <dbReference type="ARBA" id="ARBA00022676"/>
    </source>
</evidence>
<accession>A0A378T8V4</accession>
<evidence type="ECO:0000256" key="6">
    <source>
        <dbReference type="SAM" id="Phobius"/>
    </source>
</evidence>
<gene>
    <name evidence="8" type="ORF">NCTC10821_00347</name>
</gene>
<name>A0A378T8V4_9MYCO</name>
<dbReference type="PANTHER" id="PTHR43179:SF12">
    <property type="entry name" value="GALACTOFURANOSYLTRANSFERASE GLFT2"/>
    <property type="match status" value="1"/>
</dbReference>
<comment type="similarity">
    <text evidence="2">Belongs to the glycosyltransferase 2 family.</text>
</comment>
<dbReference type="GO" id="GO:0071555">
    <property type="term" value="P:cell wall organization"/>
    <property type="evidence" value="ECO:0007669"/>
    <property type="project" value="UniProtKB-KW"/>
</dbReference>
<keyword evidence="9" id="KW-1185">Reference proteome</keyword>
<dbReference type="Pfam" id="PF00535">
    <property type="entry name" value="Glycos_transf_2"/>
    <property type="match status" value="1"/>
</dbReference>
<keyword evidence="6" id="KW-0812">Transmembrane</keyword>
<proteinExistence type="inferred from homology"/>
<sequence>MSEPLAVDAPPTTSLTVVICCFTDRRRAQTIAAARAALDQLLPGEHVVVVVDHNAALQADLSVTLDNRITVLSNSFERGLSGGRNTGLSWAPGDVVVFLDDDAVLHDGSLHRIREVFSGDDVVALGGGVEPAWQAGRAPGWFPPEFGWVVGCDYRGLPADGAPIRNPIGAAMAVRKDALSSINGFSPELGRVGTLPAGCEETLMGVALGREFPHLRIVRDTGFRVAHHVPADRTTFAYFLRRCYHEGGSKAVLSRLSGPSAALSSERTYTTEILPTGLWHARANPRRAAALLAGFAATATGFIVGAVQQAWARRAGRDTRA</sequence>
<feature type="domain" description="Glycosyltransferase 2-like" evidence="7">
    <location>
        <begin position="16"/>
        <end position="179"/>
    </location>
</feature>
<dbReference type="OrthoDB" id="153025at2"/>
<dbReference type="GO" id="GO:0016757">
    <property type="term" value="F:glycosyltransferase activity"/>
    <property type="evidence" value="ECO:0007669"/>
    <property type="project" value="UniProtKB-KW"/>
</dbReference>
<dbReference type="InterPro" id="IPR001173">
    <property type="entry name" value="Glyco_trans_2-like"/>
</dbReference>
<protein>
    <submittedName>
        <fullName evidence="8">Glycosyl transferase family protein</fullName>
    </submittedName>
</protein>
<dbReference type="Gene3D" id="3.90.550.10">
    <property type="entry name" value="Spore Coat Polysaccharide Biosynthesis Protein SpsA, Chain A"/>
    <property type="match status" value="1"/>
</dbReference>
<keyword evidence="5" id="KW-0961">Cell wall biogenesis/degradation</keyword>
<dbReference type="SUPFAM" id="SSF53448">
    <property type="entry name" value="Nucleotide-diphospho-sugar transferases"/>
    <property type="match status" value="1"/>
</dbReference>
<dbReference type="EMBL" id="UGQT01000001">
    <property type="protein sequence ID" value="STZ56854.1"/>
    <property type="molecule type" value="Genomic_DNA"/>
</dbReference>